<dbReference type="PANTHER" id="PTHR47871">
    <property type="entry name" value="NAC DOMAIN-CONTAINING PROTEIN 8"/>
    <property type="match status" value="1"/>
</dbReference>
<protein>
    <submittedName>
        <fullName evidence="1">Uncharacterized protein</fullName>
    </submittedName>
</protein>
<name>A0A9Q1L0U8_9SOLA</name>
<sequence>MCRSSTDTVVKKEDEQCDSQNLHSTYSVQQEVLGSLAQQKNITGKVSSMRGDVQQHLHQTESNTNTLQNHLNYSAVSAEKVDTTESTSLQQSLSPKFPINVKDEPVENITVNSSINLVNDSSSADAEPILRINDKKPDDCLDDLDFVVLKDRQRILLSRCYT</sequence>
<organism evidence="1 2">
    <name type="scientific">Anisodus acutangulus</name>
    <dbReference type="NCBI Taxonomy" id="402998"/>
    <lineage>
        <taxon>Eukaryota</taxon>
        <taxon>Viridiplantae</taxon>
        <taxon>Streptophyta</taxon>
        <taxon>Embryophyta</taxon>
        <taxon>Tracheophyta</taxon>
        <taxon>Spermatophyta</taxon>
        <taxon>Magnoliopsida</taxon>
        <taxon>eudicotyledons</taxon>
        <taxon>Gunneridae</taxon>
        <taxon>Pentapetalae</taxon>
        <taxon>asterids</taxon>
        <taxon>lamiids</taxon>
        <taxon>Solanales</taxon>
        <taxon>Solanaceae</taxon>
        <taxon>Solanoideae</taxon>
        <taxon>Hyoscyameae</taxon>
        <taxon>Anisodus</taxon>
    </lineage>
</organism>
<keyword evidence="2" id="KW-1185">Reference proteome</keyword>
<accession>A0A9Q1L0U8</accession>
<proteinExistence type="predicted"/>
<dbReference type="PANTHER" id="PTHR47871:SF2">
    <property type="entry name" value="OS03G0221300 PROTEIN"/>
    <property type="match status" value="1"/>
</dbReference>
<dbReference type="Proteomes" id="UP001152561">
    <property type="component" value="Unassembled WGS sequence"/>
</dbReference>
<dbReference type="AlphaFoldDB" id="A0A9Q1L0U8"/>
<reference evidence="2" key="1">
    <citation type="journal article" date="2023" name="Proc. Natl. Acad. Sci. U.S.A.">
        <title>Genomic and structural basis for evolution of tropane alkaloid biosynthesis.</title>
        <authorList>
            <person name="Wanga Y.-J."/>
            <person name="Taina T."/>
            <person name="Yua J.-Y."/>
            <person name="Lia J."/>
            <person name="Xua B."/>
            <person name="Chenc J."/>
            <person name="D'Auriad J.C."/>
            <person name="Huanga J.-P."/>
            <person name="Huanga S.-X."/>
        </authorList>
    </citation>
    <scope>NUCLEOTIDE SEQUENCE [LARGE SCALE GENOMIC DNA]</scope>
    <source>
        <strain evidence="2">cv. KIB-2019</strain>
    </source>
</reference>
<comment type="caution">
    <text evidence="1">The sequence shown here is derived from an EMBL/GenBank/DDBJ whole genome shotgun (WGS) entry which is preliminary data.</text>
</comment>
<gene>
    <name evidence="1" type="ORF">K7X08_028777</name>
</gene>
<evidence type="ECO:0000313" key="2">
    <source>
        <dbReference type="Proteomes" id="UP001152561"/>
    </source>
</evidence>
<dbReference type="EMBL" id="JAJAGQ010000024">
    <property type="protein sequence ID" value="KAJ8526300.1"/>
    <property type="molecule type" value="Genomic_DNA"/>
</dbReference>
<evidence type="ECO:0000313" key="1">
    <source>
        <dbReference type="EMBL" id="KAJ8526300.1"/>
    </source>
</evidence>